<dbReference type="RefSeq" id="WP_011247665.1">
    <property type="nucleotide sequence ID" value="NC_006582.1"/>
</dbReference>
<dbReference type="AlphaFoldDB" id="Q5WE53"/>
<reference evidence="2 3" key="3">
    <citation type="journal article" date="1997" name="Protein Eng.">
        <title>High-resolution crystal structure of M-protease: phylogeny aided analysis of the high-alkaline adaptation mechanism.</title>
        <authorList>
            <person name="Shirai T."/>
            <person name="Suzuki A."/>
            <person name="Yamane T."/>
            <person name="Ashida T."/>
            <person name="Kobayashi T."/>
            <person name="Ito S."/>
        </authorList>
    </citation>
    <scope>NUCLEOTIDE SEQUENCE [LARGE SCALE GENOMIC DNA]</scope>
    <source>
        <strain evidence="2 3">KSM-K16</strain>
    </source>
</reference>
<reference evidence="2 3" key="1">
    <citation type="journal article" date="1994" name="J. Ferment. Bioeng.">
        <title>Molecular cloning and nucleotide sequence of the gene for an alkaline protease from the alkalophilic Bacillus sp. KSM-K16.</title>
        <authorList>
            <person name="Hakamada Y."/>
            <person name="Kobayashi T."/>
            <person name="Hitomi J."/>
            <person name="Kawai S."/>
            <person name="Ito S."/>
        </authorList>
    </citation>
    <scope>NUCLEOTIDE SEQUENCE [LARGE SCALE GENOMIC DNA]</scope>
    <source>
        <strain evidence="2 3">KSM-K16</strain>
    </source>
</reference>
<dbReference type="HOGENOM" id="CLU_084407_0_0_9"/>
<proteinExistence type="predicted"/>
<evidence type="ECO:0000259" key="1">
    <source>
        <dbReference type="Pfam" id="PF05709"/>
    </source>
</evidence>
<dbReference type="InterPro" id="IPR008841">
    <property type="entry name" value="Siphovirus-type_tail_N"/>
</dbReference>
<dbReference type="KEGG" id="bcl:ABC2823"/>
<name>Q5WE53_SHOC1</name>
<dbReference type="STRING" id="66692.ABC2823"/>
<dbReference type="eggNOG" id="ENOG5031W9Z">
    <property type="taxonomic scope" value="Bacteria"/>
</dbReference>
<reference evidence="2 3" key="2">
    <citation type="journal article" date="1995" name="Appl. Microbiol. Biotechnol.">
        <title>Purification and properties of an alkaline protease from alkalophilic Bacillus sp. KSM-K16.</title>
        <authorList>
            <person name="Kobayashi T."/>
            <person name="Hakamada Y."/>
            <person name="Adachi S."/>
            <person name="Hitomi J."/>
            <person name="Yoshimatsu T."/>
            <person name="Koike K."/>
            <person name="Kawai S."/>
            <person name="Ito S."/>
        </authorList>
    </citation>
    <scope>NUCLEOTIDE SEQUENCE [LARGE SCALE GENOMIC DNA]</scope>
    <source>
        <strain evidence="2 3">KSM-K16</strain>
    </source>
</reference>
<accession>Q5WE53</accession>
<dbReference type="EMBL" id="AP006627">
    <property type="protein sequence ID" value="BAD65357.1"/>
    <property type="molecule type" value="Genomic_DNA"/>
</dbReference>
<dbReference type="Gene3D" id="2.40.30.200">
    <property type="match status" value="1"/>
</dbReference>
<evidence type="ECO:0000313" key="2">
    <source>
        <dbReference type="EMBL" id="BAD65357.1"/>
    </source>
</evidence>
<dbReference type="OrthoDB" id="2194642at2"/>
<keyword evidence="3" id="KW-1185">Reference proteome</keyword>
<gene>
    <name evidence="2" type="ordered locus">ABC2823</name>
</gene>
<dbReference type="Proteomes" id="UP000001168">
    <property type="component" value="Chromosome"/>
</dbReference>
<reference evidence="3" key="4">
    <citation type="submission" date="2003-10" db="EMBL/GenBank/DDBJ databases">
        <title>The complete genome sequence of the alkaliphilic Bacillus clausii KSM-K16.</title>
        <authorList>
            <person name="Takaki Y."/>
            <person name="Kageyama Y."/>
            <person name="Shimamura S."/>
            <person name="Suzuki H."/>
            <person name="Nishi S."/>
            <person name="Hatada Y."/>
            <person name="Kawai S."/>
            <person name="Ito S."/>
            <person name="Horikoshi K."/>
        </authorList>
    </citation>
    <scope>NUCLEOTIDE SEQUENCE [LARGE SCALE GENOMIC DNA]</scope>
    <source>
        <strain evidence="3">KSM-K16</strain>
    </source>
</reference>
<evidence type="ECO:0000313" key="3">
    <source>
        <dbReference type="Proteomes" id="UP000001168"/>
    </source>
</evidence>
<sequence>MILTVERLNGEKYVLNEELGLICSDFFYDSPSPITETSTRPGVDGFNDLGTTYDGRTLYARFYLVGANNYHYAMLRHQVFKLFDSREEFYIYSDEESRKRWRVKCASSYAINRIAGPLGEFEVPFISKSPYAESLGTLQQDFTFAEDVWAFAQNIPLKTPLKYEYTIRRFSIWNLGDTTIDGRHHDLKIFYTGASKNLTITNHTTGDVWRYDGTTNAGDTIVLDGVFARKNGDTIFGQTNRKVMTLAVGENEFQLAGTSGKFKIQFDFRFLYL</sequence>
<reference evidence="2 3" key="5">
    <citation type="journal article" date="2007" name="Extremophiles">
        <title>Intragenomic diversity of the V1 regions of 16S rRNA genes in high-alkaline protease-producing Bacillus clausii spp.</title>
        <authorList>
            <person name="Kageyama Y."/>
            <person name="Takaki Y."/>
            <person name="Shimamura S."/>
            <person name="Nishi S."/>
            <person name="Nogi Y."/>
            <person name="Uchimura K."/>
            <person name="Kobayashi T."/>
            <person name="Hitomi J."/>
            <person name="Ozaki K."/>
            <person name="Kawai S."/>
            <person name="Ito S."/>
            <person name="Horikoshi K."/>
        </authorList>
    </citation>
    <scope>NUCLEOTIDE SEQUENCE [LARGE SCALE GENOMIC DNA]</scope>
    <source>
        <strain evidence="2 3">KSM-K16</strain>
    </source>
</reference>
<organism evidence="2 3">
    <name type="scientific">Shouchella clausii (strain KSM-K16)</name>
    <name type="common">Alkalihalobacillus clausii</name>
    <dbReference type="NCBI Taxonomy" id="66692"/>
    <lineage>
        <taxon>Bacteria</taxon>
        <taxon>Bacillati</taxon>
        <taxon>Bacillota</taxon>
        <taxon>Bacilli</taxon>
        <taxon>Bacillales</taxon>
        <taxon>Bacillaceae</taxon>
        <taxon>Shouchella</taxon>
    </lineage>
</organism>
<protein>
    <submittedName>
        <fullName evidence="2">Phage-related protein</fullName>
    </submittedName>
</protein>
<feature type="domain" description="Siphovirus-type tail component RIFT-related" evidence="1">
    <location>
        <begin position="9"/>
        <end position="126"/>
    </location>
</feature>
<dbReference type="Pfam" id="PF05709">
    <property type="entry name" value="Sipho_tail"/>
    <property type="match status" value="1"/>
</dbReference>